<evidence type="ECO:0000256" key="3">
    <source>
        <dbReference type="ARBA" id="ARBA00023163"/>
    </source>
</evidence>
<dbReference type="InterPro" id="IPR036390">
    <property type="entry name" value="WH_DNA-bd_sf"/>
</dbReference>
<keyword evidence="1" id="KW-0805">Transcription regulation</keyword>
<protein>
    <submittedName>
        <fullName evidence="5">MarR family transcriptional regulator</fullName>
    </submittedName>
</protein>
<keyword evidence="6" id="KW-1185">Reference proteome</keyword>
<feature type="domain" description="HTH marR-type" evidence="4">
    <location>
        <begin position="27"/>
        <end position="164"/>
    </location>
</feature>
<dbReference type="Proteomes" id="UP000248259">
    <property type="component" value="Unassembled WGS sequence"/>
</dbReference>
<organism evidence="5 6">
    <name type="scientific">Parazoarcus communis SWub3 = DSM 12120</name>
    <dbReference type="NCBI Taxonomy" id="1121029"/>
    <lineage>
        <taxon>Bacteria</taxon>
        <taxon>Pseudomonadati</taxon>
        <taxon>Pseudomonadota</taxon>
        <taxon>Betaproteobacteria</taxon>
        <taxon>Rhodocyclales</taxon>
        <taxon>Zoogloeaceae</taxon>
        <taxon>Parazoarcus</taxon>
    </lineage>
</organism>
<evidence type="ECO:0000256" key="1">
    <source>
        <dbReference type="ARBA" id="ARBA00023015"/>
    </source>
</evidence>
<dbReference type="PROSITE" id="PS50995">
    <property type="entry name" value="HTH_MARR_2"/>
    <property type="match status" value="1"/>
</dbReference>
<dbReference type="Gene3D" id="1.10.10.10">
    <property type="entry name" value="Winged helix-like DNA-binding domain superfamily/Winged helix DNA-binding domain"/>
    <property type="match status" value="1"/>
</dbReference>
<evidence type="ECO:0000259" key="4">
    <source>
        <dbReference type="PROSITE" id="PS50995"/>
    </source>
</evidence>
<dbReference type="Pfam" id="PF12802">
    <property type="entry name" value="MarR_2"/>
    <property type="match status" value="1"/>
</dbReference>
<evidence type="ECO:0000313" key="5">
    <source>
        <dbReference type="EMBL" id="PZA14639.1"/>
    </source>
</evidence>
<evidence type="ECO:0000256" key="2">
    <source>
        <dbReference type="ARBA" id="ARBA00023125"/>
    </source>
</evidence>
<sequence length="174" mass="20021">MTLAQYEALSAQDPEIVDHETRATDDDHEALRVWLRLLTCTNIVESRLRNQLRTGFDSTLPRFDLMAQLDRNPDGLKMRELSRRLMVTGGNVTGLTDKLVEEGLVERRDDPRDRRAYSVHLTPAGKRAFRDMAQSHESWVIELFSGLDHGEKMQLLELLNRLKRHLTQLESGNA</sequence>
<dbReference type="OrthoDB" id="9787636at2"/>
<reference evidence="5 6" key="1">
    <citation type="submission" date="2018-06" db="EMBL/GenBank/DDBJ databases">
        <title>Azoarcus communis strain SWub3 genome.</title>
        <authorList>
            <person name="Zorraquino Salvo V."/>
            <person name="Toubiana D."/>
            <person name="Blumwald E."/>
        </authorList>
    </citation>
    <scope>NUCLEOTIDE SEQUENCE [LARGE SCALE GENOMIC DNA]</scope>
    <source>
        <strain evidence="5 6">SWub3</strain>
    </source>
</reference>
<dbReference type="InterPro" id="IPR023187">
    <property type="entry name" value="Tscrpt_reg_MarR-type_CS"/>
</dbReference>
<dbReference type="PANTHER" id="PTHR33164">
    <property type="entry name" value="TRANSCRIPTIONAL REGULATOR, MARR FAMILY"/>
    <property type="match status" value="1"/>
</dbReference>
<dbReference type="GO" id="GO:0006950">
    <property type="term" value="P:response to stress"/>
    <property type="evidence" value="ECO:0007669"/>
    <property type="project" value="TreeGrafter"/>
</dbReference>
<name>A0A323UQD4_9RHOO</name>
<accession>A0A323UQD4</accession>
<dbReference type="GO" id="GO:0003700">
    <property type="term" value="F:DNA-binding transcription factor activity"/>
    <property type="evidence" value="ECO:0007669"/>
    <property type="project" value="InterPro"/>
</dbReference>
<dbReference type="InterPro" id="IPR000835">
    <property type="entry name" value="HTH_MarR-typ"/>
</dbReference>
<dbReference type="InterPro" id="IPR039422">
    <property type="entry name" value="MarR/SlyA-like"/>
</dbReference>
<dbReference type="GO" id="GO:0003677">
    <property type="term" value="F:DNA binding"/>
    <property type="evidence" value="ECO:0007669"/>
    <property type="project" value="UniProtKB-KW"/>
</dbReference>
<dbReference type="EMBL" id="QKOE01000025">
    <property type="protein sequence ID" value="PZA14639.1"/>
    <property type="molecule type" value="Genomic_DNA"/>
</dbReference>
<comment type="caution">
    <text evidence="5">The sequence shown here is derived from an EMBL/GenBank/DDBJ whole genome shotgun (WGS) entry which is preliminary data.</text>
</comment>
<dbReference type="SUPFAM" id="SSF46785">
    <property type="entry name" value="Winged helix' DNA-binding domain"/>
    <property type="match status" value="1"/>
</dbReference>
<keyword evidence="2" id="KW-0238">DNA-binding</keyword>
<dbReference type="PRINTS" id="PR00598">
    <property type="entry name" value="HTHMARR"/>
</dbReference>
<evidence type="ECO:0000313" key="6">
    <source>
        <dbReference type="Proteomes" id="UP000248259"/>
    </source>
</evidence>
<dbReference type="AlphaFoldDB" id="A0A323UQD4"/>
<dbReference type="PROSITE" id="PS01117">
    <property type="entry name" value="HTH_MARR_1"/>
    <property type="match status" value="1"/>
</dbReference>
<dbReference type="RefSeq" id="WP_110529365.1">
    <property type="nucleotide sequence ID" value="NZ_QKOE01000025.1"/>
</dbReference>
<dbReference type="InterPro" id="IPR036388">
    <property type="entry name" value="WH-like_DNA-bd_sf"/>
</dbReference>
<gene>
    <name evidence="5" type="ORF">DNK49_20775</name>
</gene>
<dbReference type="PANTHER" id="PTHR33164:SF43">
    <property type="entry name" value="HTH-TYPE TRANSCRIPTIONAL REPRESSOR YETL"/>
    <property type="match status" value="1"/>
</dbReference>
<proteinExistence type="predicted"/>
<dbReference type="SMART" id="SM00347">
    <property type="entry name" value="HTH_MARR"/>
    <property type="match status" value="1"/>
</dbReference>
<keyword evidence="3" id="KW-0804">Transcription</keyword>